<dbReference type="PROSITE" id="PS50222">
    <property type="entry name" value="EF_HAND_2"/>
    <property type="match status" value="1"/>
</dbReference>
<reference evidence="5" key="1">
    <citation type="journal article" date="2014" name="Science">
        <title>Ancient hybridizations among the ancestral genomes of bread wheat.</title>
        <authorList>
            <consortium name="International Wheat Genome Sequencing Consortium,"/>
            <person name="Marcussen T."/>
            <person name="Sandve S.R."/>
            <person name="Heier L."/>
            <person name="Spannagl M."/>
            <person name="Pfeifer M."/>
            <person name="Jakobsen K.S."/>
            <person name="Wulff B.B."/>
            <person name="Steuernagel B."/>
            <person name="Mayer K.F."/>
            <person name="Olsen O.A."/>
        </authorList>
    </citation>
    <scope>NUCLEOTIDE SEQUENCE [LARGE SCALE GENOMIC DNA]</scope>
    <source>
        <strain evidence="5">cv. AL8/78</strain>
    </source>
</reference>
<protein>
    <recommendedName>
        <fullName evidence="3">EF-hand domain-containing protein</fullName>
    </recommendedName>
</protein>
<evidence type="ECO:0000259" key="3">
    <source>
        <dbReference type="PROSITE" id="PS50222"/>
    </source>
</evidence>
<evidence type="ECO:0000256" key="2">
    <source>
        <dbReference type="SAM" id="MobiDB-lite"/>
    </source>
</evidence>
<reference evidence="4" key="5">
    <citation type="journal article" date="2021" name="G3 (Bethesda)">
        <title>Aegilops tauschii genome assembly Aet v5.0 features greater sequence contiguity and improved annotation.</title>
        <authorList>
            <person name="Wang L."/>
            <person name="Zhu T."/>
            <person name="Rodriguez J.C."/>
            <person name="Deal K.R."/>
            <person name="Dubcovsky J."/>
            <person name="McGuire P.E."/>
            <person name="Lux T."/>
            <person name="Spannagl M."/>
            <person name="Mayer K.F.X."/>
            <person name="Baldrich P."/>
            <person name="Meyers B.C."/>
            <person name="Huo N."/>
            <person name="Gu Y.Q."/>
            <person name="Zhou H."/>
            <person name="Devos K.M."/>
            <person name="Bennetzen J.L."/>
            <person name="Unver T."/>
            <person name="Budak H."/>
            <person name="Gulick P.J."/>
            <person name="Galiba G."/>
            <person name="Kalapos B."/>
            <person name="Nelson D.R."/>
            <person name="Li P."/>
            <person name="You F.M."/>
            <person name="Luo M.C."/>
            <person name="Dvorak J."/>
        </authorList>
    </citation>
    <scope>NUCLEOTIDE SEQUENCE [LARGE SCALE GENOMIC DNA]</scope>
    <source>
        <strain evidence="4">cv. AL8/78</strain>
    </source>
</reference>
<dbReference type="EnsemblPlants" id="AET6Gv20412200.4">
    <property type="protein sequence ID" value="AET6Gv20412200.4"/>
    <property type="gene ID" value="AET6Gv20412200"/>
</dbReference>
<dbReference type="SUPFAM" id="SSF47473">
    <property type="entry name" value="EF-hand"/>
    <property type="match status" value="1"/>
</dbReference>
<evidence type="ECO:0000256" key="1">
    <source>
        <dbReference type="ARBA" id="ARBA00022837"/>
    </source>
</evidence>
<dbReference type="CDD" id="cd00051">
    <property type="entry name" value="EFh"/>
    <property type="match status" value="1"/>
</dbReference>
<dbReference type="InterPro" id="IPR002048">
    <property type="entry name" value="EF_hand_dom"/>
</dbReference>
<proteinExistence type="predicted"/>
<dbReference type="InterPro" id="IPR011992">
    <property type="entry name" value="EF-hand-dom_pair"/>
</dbReference>
<reference evidence="4" key="3">
    <citation type="journal article" date="2017" name="Nature">
        <title>Genome sequence of the progenitor of the wheat D genome Aegilops tauschii.</title>
        <authorList>
            <person name="Luo M.C."/>
            <person name="Gu Y.Q."/>
            <person name="Puiu D."/>
            <person name="Wang H."/>
            <person name="Twardziok S.O."/>
            <person name="Deal K.R."/>
            <person name="Huo N."/>
            <person name="Zhu T."/>
            <person name="Wang L."/>
            <person name="Wang Y."/>
            <person name="McGuire P.E."/>
            <person name="Liu S."/>
            <person name="Long H."/>
            <person name="Ramasamy R.K."/>
            <person name="Rodriguez J.C."/>
            <person name="Van S.L."/>
            <person name="Yuan L."/>
            <person name="Wang Z."/>
            <person name="Xia Z."/>
            <person name="Xiao L."/>
            <person name="Anderson O.D."/>
            <person name="Ouyang S."/>
            <person name="Liang Y."/>
            <person name="Zimin A.V."/>
            <person name="Pertea G."/>
            <person name="Qi P."/>
            <person name="Bennetzen J.L."/>
            <person name="Dai X."/>
            <person name="Dawson M.W."/>
            <person name="Muller H.G."/>
            <person name="Kugler K."/>
            <person name="Rivarola-Duarte L."/>
            <person name="Spannagl M."/>
            <person name="Mayer K.F.X."/>
            <person name="Lu F.H."/>
            <person name="Bevan M.W."/>
            <person name="Leroy P."/>
            <person name="Li P."/>
            <person name="You F.M."/>
            <person name="Sun Q."/>
            <person name="Liu Z."/>
            <person name="Lyons E."/>
            <person name="Wicker T."/>
            <person name="Salzberg S.L."/>
            <person name="Devos K.M."/>
            <person name="Dvorak J."/>
        </authorList>
    </citation>
    <scope>NUCLEOTIDE SEQUENCE [LARGE SCALE GENOMIC DNA]</scope>
    <source>
        <strain evidence="4">cv. AL8/78</strain>
    </source>
</reference>
<dbReference type="Proteomes" id="UP000015105">
    <property type="component" value="Chromosome 6D"/>
</dbReference>
<dbReference type="Gene3D" id="1.10.238.10">
    <property type="entry name" value="EF-hand"/>
    <property type="match status" value="1"/>
</dbReference>
<dbReference type="Gramene" id="AET6Gv20412200.4">
    <property type="protein sequence ID" value="AET6Gv20412200.4"/>
    <property type="gene ID" value="AET6Gv20412200"/>
</dbReference>
<feature type="domain" description="EF-hand" evidence="3">
    <location>
        <begin position="140"/>
        <end position="175"/>
    </location>
</feature>
<keyword evidence="1" id="KW-0106">Calcium</keyword>
<dbReference type="AlphaFoldDB" id="A0A453NL29"/>
<name>A0A453NL29_AEGTS</name>
<dbReference type="GO" id="GO:0005509">
    <property type="term" value="F:calcium ion binding"/>
    <property type="evidence" value="ECO:0007669"/>
    <property type="project" value="InterPro"/>
</dbReference>
<sequence length="224" mass="24997">APSSLSPPTLPHPTPPSSLRSILARALSPFPASARNPRARNRAPSPPTDRSIPAALAPPRRGIPIDALSSRPGNRFLPLYKIEQFAEMGGVIGKGDTPRYSSAATKLEQKMVDAMQQRAQQGTSLRSFNSVIMKFPKIDESLRNCRIIFQQFDEDSNGEIDQLELKHCFQKLDISFTDEEIKDLFEACDIYEHMGMKFNEFIVFLCLVYLLNDPAVSEAVSFIL</sequence>
<dbReference type="InterPro" id="IPR052591">
    <property type="entry name" value="CML21-like"/>
</dbReference>
<organism evidence="4 5">
    <name type="scientific">Aegilops tauschii subsp. strangulata</name>
    <name type="common">Goatgrass</name>
    <dbReference type="NCBI Taxonomy" id="200361"/>
    <lineage>
        <taxon>Eukaryota</taxon>
        <taxon>Viridiplantae</taxon>
        <taxon>Streptophyta</taxon>
        <taxon>Embryophyta</taxon>
        <taxon>Tracheophyta</taxon>
        <taxon>Spermatophyta</taxon>
        <taxon>Magnoliopsida</taxon>
        <taxon>Liliopsida</taxon>
        <taxon>Poales</taxon>
        <taxon>Poaceae</taxon>
        <taxon>BOP clade</taxon>
        <taxon>Pooideae</taxon>
        <taxon>Triticodae</taxon>
        <taxon>Triticeae</taxon>
        <taxon>Triticinae</taxon>
        <taxon>Aegilops</taxon>
    </lineage>
</organism>
<keyword evidence="5" id="KW-1185">Reference proteome</keyword>
<reference evidence="4" key="4">
    <citation type="submission" date="2019-03" db="UniProtKB">
        <authorList>
            <consortium name="EnsemblPlants"/>
        </authorList>
    </citation>
    <scope>IDENTIFICATION</scope>
</reference>
<evidence type="ECO:0000313" key="5">
    <source>
        <dbReference type="Proteomes" id="UP000015105"/>
    </source>
</evidence>
<feature type="region of interest" description="Disordered" evidence="2">
    <location>
        <begin position="26"/>
        <end position="68"/>
    </location>
</feature>
<feature type="compositionally biased region" description="Low complexity" evidence="2">
    <location>
        <begin position="26"/>
        <end position="36"/>
    </location>
</feature>
<reference evidence="5" key="2">
    <citation type="journal article" date="2017" name="Nat. Plants">
        <title>The Aegilops tauschii genome reveals multiple impacts of transposons.</title>
        <authorList>
            <person name="Zhao G."/>
            <person name="Zou C."/>
            <person name="Li K."/>
            <person name="Wang K."/>
            <person name="Li T."/>
            <person name="Gao L."/>
            <person name="Zhang X."/>
            <person name="Wang H."/>
            <person name="Yang Z."/>
            <person name="Liu X."/>
            <person name="Jiang W."/>
            <person name="Mao L."/>
            <person name="Kong X."/>
            <person name="Jiao Y."/>
            <person name="Jia J."/>
        </authorList>
    </citation>
    <scope>NUCLEOTIDE SEQUENCE [LARGE SCALE GENOMIC DNA]</scope>
    <source>
        <strain evidence="5">cv. AL8/78</strain>
    </source>
</reference>
<dbReference type="InterPro" id="IPR018247">
    <property type="entry name" value="EF_Hand_1_Ca_BS"/>
</dbReference>
<accession>A0A453NL29</accession>
<dbReference type="PANTHER" id="PTHR23064">
    <property type="entry name" value="TROPONIN"/>
    <property type="match status" value="1"/>
</dbReference>
<evidence type="ECO:0000313" key="4">
    <source>
        <dbReference type="EnsemblPlants" id="AET6Gv20412200.4"/>
    </source>
</evidence>
<dbReference type="PROSITE" id="PS00018">
    <property type="entry name" value="EF_HAND_1"/>
    <property type="match status" value="1"/>
</dbReference>